<feature type="binding site" evidence="8 13">
    <location>
        <position position="257"/>
    </location>
    <ligand>
        <name>Zn(2+)</name>
        <dbReference type="ChEBI" id="CHEBI:29105"/>
    </ligand>
</feature>
<feature type="active site" description="Proton acceptor" evidence="8 10">
    <location>
        <position position="323"/>
    </location>
</feature>
<dbReference type="UniPathway" id="UPA00031">
    <property type="reaction ID" value="UER00014"/>
</dbReference>
<dbReference type="CDD" id="cd06572">
    <property type="entry name" value="Histidinol_dh"/>
    <property type="match status" value="1"/>
</dbReference>
<keyword evidence="4 8" id="KW-0479">Metal-binding</keyword>
<dbReference type="RefSeq" id="WP_194563537.1">
    <property type="nucleotide sequence ID" value="NZ_JADKPV010000007.1"/>
</dbReference>
<dbReference type="FunFam" id="3.40.50.1980:FF:000001">
    <property type="entry name" value="Histidinol dehydrogenase"/>
    <property type="match status" value="1"/>
</dbReference>
<keyword evidence="8 11" id="KW-0520">NAD</keyword>
<proteinExistence type="inferred from homology"/>
<keyword evidence="8" id="KW-0028">Amino-acid biosynthesis</keyword>
<evidence type="ECO:0000256" key="9">
    <source>
        <dbReference type="PIRNR" id="PIRNR000099"/>
    </source>
</evidence>
<dbReference type="Gene3D" id="1.20.5.1300">
    <property type="match status" value="1"/>
</dbReference>
<dbReference type="GO" id="GO:0005829">
    <property type="term" value="C:cytosol"/>
    <property type="evidence" value="ECO:0007669"/>
    <property type="project" value="TreeGrafter"/>
</dbReference>
<dbReference type="Gene3D" id="3.40.50.1980">
    <property type="entry name" value="Nitrogenase molybdenum iron protein domain"/>
    <property type="match status" value="2"/>
</dbReference>
<evidence type="ECO:0000256" key="7">
    <source>
        <dbReference type="ARBA" id="ARBA00049489"/>
    </source>
</evidence>
<feature type="binding site" evidence="8 12">
    <location>
        <position position="415"/>
    </location>
    <ligand>
        <name>substrate</name>
    </ligand>
</feature>
<dbReference type="PIRSF" id="PIRSF000099">
    <property type="entry name" value="Histidinol_dh"/>
    <property type="match status" value="1"/>
</dbReference>
<evidence type="ECO:0000313" key="15">
    <source>
        <dbReference type="EMBL" id="MBF4502055.1"/>
    </source>
</evidence>
<dbReference type="InterPro" id="IPR012131">
    <property type="entry name" value="Hstdl_DH"/>
</dbReference>
<feature type="binding site" evidence="8 13">
    <location>
        <position position="254"/>
    </location>
    <ligand>
        <name>Zn(2+)</name>
        <dbReference type="ChEBI" id="CHEBI:29105"/>
    </ligand>
</feature>
<dbReference type="NCBIfam" id="TIGR00069">
    <property type="entry name" value="hisD"/>
    <property type="match status" value="1"/>
</dbReference>
<dbReference type="EC" id="1.1.1.23" evidence="3 8"/>
<dbReference type="PANTHER" id="PTHR21256">
    <property type="entry name" value="HISTIDINOL DEHYDROGENASE HDH"/>
    <property type="match status" value="1"/>
</dbReference>
<comment type="similarity">
    <text evidence="2 8 9 14">Belongs to the histidinol dehydrogenase family.</text>
</comment>
<reference evidence="15" key="1">
    <citation type="submission" date="2020-11" db="EMBL/GenBank/DDBJ databases">
        <title>Multidrug resistant novel bacterium Savagea serpentis sp. nov., isolated from the scats of a vine snake (Ahaetulla nasuta).</title>
        <authorList>
            <person name="Venkata Ramana V."/>
            <person name="Vikas Patil S."/>
            <person name="Yogita Lugani V."/>
        </authorList>
    </citation>
    <scope>NUCLEOTIDE SEQUENCE</scope>
    <source>
        <strain evidence="15">SN6</strain>
    </source>
</reference>
<dbReference type="InterPro" id="IPR001692">
    <property type="entry name" value="Histidinol_DH_CS"/>
</dbReference>
<protein>
    <recommendedName>
        <fullName evidence="3 8">Histidinol dehydrogenase</fullName>
        <shortName evidence="8">HDH</shortName>
        <ecNumber evidence="3 8">1.1.1.23</ecNumber>
    </recommendedName>
</protein>
<name>A0A8J7GL44_9BACL</name>
<feature type="binding site" evidence="8 12">
    <location>
        <position position="232"/>
    </location>
    <ligand>
        <name>substrate</name>
    </ligand>
</feature>
<dbReference type="FunFam" id="3.40.50.1980:FF:000026">
    <property type="entry name" value="Histidinol dehydrogenase"/>
    <property type="match status" value="1"/>
</dbReference>
<gene>
    <name evidence="8 15" type="primary">hisD</name>
    <name evidence="15" type="ORF">IRY55_11870</name>
</gene>
<comment type="caution">
    <text evidence="15">The sequence shown here is derived from an EMBL/GenBank/DDBJ whole genome shotgun (WGS) entry which is preliminary data.</text>
</comment>
<sequence>MKIVTAEAFKEERCRALETSALTSSVDDTVLNIIQTVRKEGDAALFRYTEQFDGAKLDILELSEKEWERAMFKVDPNVLGALTTAKEQIEQYHRLQKEKSWFEQVRPGVTLGQKVTPIERVGIYVPGGKAVYPSTVLMNVLPAKIAGVKEIYIVTPPDREGNISPSIIAAAKLAGADTIFKVGGAQAIAALAYGTETIPKVDKITGPGNQYVARAKKWVFGDVAIDMIAGPSEICIFADDTTNVSFAAADLLSQAEHDEMANAICVTTSDSFAEELQKEVAEQVKQLERYEIANASIEQFGRIIIANNIEEAHDIINFIAPEHLELMNEDAVSSMQQIQHAGAIFLGPYGPEALGDYVAGPNHTLPTSGTARFASPLGVYDFMKKSSIIHYTEEAFMREADAVATIANAEQLTGHAKSVLIRKEFFQ</sequence>
<dbReference type="AlphaFoldDB" id="A0A8J7GL44"/>
<evidence type="ECO:0000256" key="11">
    <source>
        <dbReference type="PIRSR" id="PIRSR000099-2"/>
    </source>
</evidence>
<feature type="binding site" evidence="8 12">
    <location>
        <position position="356"/>
    </location>
    <ligand>
        <name>substrate</name>
    </ligand>
</feature>
<dbReference type="SUPFAM" id="SSF53720">
    <property type="entry name" value="ALDH-like"/>
    <property type="match status" value="1"/>
</dbReference>
<comment type="pathway">
    <text evidence="8">Amino-acid biosynthesis; L-histidine biosynthesis; L-histidine from 5-phospho-alpha-D-ribose 1-diphosphate: step 9/9.</text>
</comment>
<feature type="binding site" evidence="8 12">
    <location>
        <position position="323"/>
    </location>
    <ligand>
        <name>substrate</name>
    </ligand>
</feature>
<evidence type="ECO:0000256" key="2">
    <source>
        <dbReference type="ARBA" id="ARBA00010178"/>
    </source>
</evidence>
<dbReference type="HAMAP" id="MF_01024">
    <property type="entry name" value="HisD"/>
    <property type="match status" value="1"/>
</dbReference>
<evidence type="ECO:0000256" key="3">
    <source>
        <dbReference type="ARBA" id="ARBA00012965"/>
    </source>
</evidence>
<feature type="binding site" evidence="8 12">
    <location>
        <position position="257"/>
    </location>
    <ligand>
        <name>substrate</name>
    </ligand>
</feature>
<keyword evidence="5 8" id="KW-0862">Zinc</keyword>
<evidence type="ECO:0000256" key="13">
    <source>
        <dbReference type="PIRSR" id="PIRSR000099-4"/>
    </source>
</evidence>
<evidence type="ECO:0000256" key="4">
    <source>
        <dbReference type="ARBA" id="ARBA00022723"/>
    </source>
</evidence>
<dbReference type="Proteomes" id="UP000622653">
    <property type="component" value="Unassembled WGS sequence"/>
</dbReference>
<evidence type="ECO:0000256" key="1">
    <source>
        <dbReference type="ARBA" id="ARBA00003850"/>
    </source>
</evidence>
<feature type="active site" description="Proton acceptor" evidence="8 10">
    <location>
        <position position="322"/>
    </location>
</feature>
<evidence type="ECO:0000313" key="16">
    <source>
        <dbReference type="Proteomes" id="UP000622653"/>
    </source>
</evidence>
<feature type="binding site" evidence="8 11">
    <location>
        <position position="186"/>
    </location>
    <ligand>
        <name>NAD(+)</name>
        <dbReference type="ChEBI" id="CHEBI:57540"/>
    </ligand>
</feature>
<feature type="binding site" evidence="8 11">
    <location>
        <position position="209"/>
    </location>
    <ligand>
        <name>NAD(+)</name>
        <dbReference type="ChEBI" id="CHEBI:57540"/>
    </ligand>
</feature>
<dbReference type="GO" id="GO:0051287">
    <property type="term" value="F:NAD binding"/>
    <property type="evidence" value="ECO:0007669"/>
    <property type="project" value="InterPro"/>
</dbReference>
<feature type="binding site" evidence="8 12">
    <location>
        <position position="254"/>
    </location>
    <ligand>
        <name>substrate</name>
    </ligand>
</feature>
<evidence type="ECO:0000256" key="6">
    <source>
        <dbReference type="ARBA" id="ARBA00023002"/>
    </source>
</evidence>
<dbReference type="EMBL" id="JADKPV010000007">
    <property type="protein sequence ID" value="MBF4502055.1"/>
    <property type="molecule type" value="Genomic_DNA"/>
</dbReference>
<keyword evidence="16" id="KW-1185">Reference proteome</keyword>
<dbReference type="GO" id="GO:0000105">
    <property type="term" value="P:L-histidine biosynthetic process"/>
    <property type="evidence" value="ECO:0007669"/>
    <property type="project" value="UniProtKB-UniRule"/>
</dbReference>
<evidence type="ECO:0000256" key="5">
    <source>
        <dbReference type="ARBA" id="ARBA00022833"/>
    </source>
</evidence>
<dbReference type="PRINTS" id="PR00083">
    <property type="entry name" value="HOLDHDRGNASE"/>
</dbReference>
<feature type="binding site" evidence="8 13">
    <location>
        <position position="415"/>
    </location>
    <ligand>
        <name>Zn(2+)</name>
        <dbReference type="ChEBI" id="CHEBI:29105"/>
    </ligand>
</feature>
<dbReference type="PANTHER" id="PTHR21256:SF2">
    <property type="entry name" value="HISTIDINE BIOSYNTHESIS TRIFUNCTIONAL PROTEIN"/>
    <property type="match status" value="1"/>
</dbReference>
<comment type="catalytic activity">
    <reaction evidence="7 8">
        <text>L-histidinol + 2 NAD(+) + H2O = L-histidine + 2 NADH + 3 H(+)</text>
        <dbReference type="Rhea" id="RHEA:20641"/>
        <dbReference type="ChEBI" id="CHEBI:15377"/>
        <dbReference type="ChEBI" id="CHEBI:15378"/>
        <dbReference type="ChEBI" id="CHEBI:57540"/>
        <dbReference type="ChEBI" id="CHEBI:57595"/>
        <dbReference type="ChEBI" id="CHEBI:57699"/>
        <dbReference type="ChEBI" id="CHEBI:57945"/>
        <dbReference type="EC" id="1.1.1.23"/>
    </reaction>
</comment>
<dbReference type="GO" id="GO:0004399">
    <property type="term" value="F:histidinol dehydrogenase activity"/>
    <property type="evidence" value="ECO:0007669"/>
    <property type="project" value="UniProtKB-UniRule"/>
</dbReference>
<dbReference type="InterPro" id="IPR016161">
    <property type="entry name" value="Ald_DH/histidinol_DH"/>
</dbReference>
<feature type="binding site" evidence="8 11">
    <location>
        <position position="124"/>
    </location>
    <ligand>
        <name>NAD(+)</name>
        <dbReference type="ChEBI" id="CHEBI:57540"/>
    </ligand>
</feature>
<evidence type="ECO:0000256" key="10">
    <source>
        <dbReference type="PIRSR" id="PIRSR000099-1"/>
    </source>
</evidence>
<comment type="cofactor">
    <cofactor evidence="8 13">
        <name>Zn(2+)</name>
        <dbReference type="ChEBI" id="CHEBI:29105"/>
    </cofactor>
    <text evidence="8 13">Binds 1 zinc ion per subunit.</text>
</comment>
<dbReference type="GO" id="GO:0008270">
    <property type="term" value="F:zinc ion binding"/>
    <property type="evidence" value="ECO:0007669"/>
    <property type="project" value="UniProtKB-UniRule"/>
</dbReference>
<dbReference type="PROSITE" id="PS00611">
    <property type="entry name" value="HISOL_DEHYDROGENASE"/>
    <property type="match status" value="1"/>
</dbReference>
<evidence type="ECO:0000256" key="14">
    <source>
        <dbReference type="RuleBase" id="RU004175"/>
    </source>
</evidence>
<keyword evidence="8" id="KW-0368">Histidine biosynthesis</keyword>
<dbReference type="InterPro" id="IPR022695">
    <property type="entry name" value="Histidinol_DH_monofunct"/>
</dbReference>
<dbReference type="Pfam" id="PF00815">
    <property type="entry name" value="Histidinol_dh"/>
    <property type="match status" value="1"/>
</dbReference>
<keyword evidence="6 8" id="KW-0560">Oxidoreductase</keyword>
<comment type="function">
    <text evidence="1 8">Catalyzes the sequential NAD-dependent oxidations of L-histidinol to L-histidinaldehyde and then to L-histidine.</text>
</comment>
<organism evidence="15 16">
    <name type="scientific">Savagea serpentis</name>
    <dbReference type="NCBI Taxonomy" id="2785297"/>
    <lineage>
        <taxon>Bacteria</taxon>
        <taxon>Bacillati</taxon>
        <taxon>Bacillota</taxon>
        <taxon>Bacilli</taxon>
        <taxon>Bacillales</taxon>
        <taxon>Caryophanaceae</taxon>
        <taxon>Savagea</taxon>
    </lineage>
</organism>
<accession>A0A8J7GL44</accession>
<feature type="binding site" evidence="8 12">
    <location>
        <position position="410"/>
    </location>
    <ligand>
        <name>substrate</name>
    </ligand>
</feature>
<evidence type="ECO:0000256" key="12">
    <source>
        <dbReference type="PIRSR" id="PIRSR000099-3"/>
    </source>
</evidence>
<feature type="binding site" evidence="8 13">
    <location>
        <position position="356"/>
    </location>
    <ligand>
        <name>Zn(2+)</name>
        <dbReference type="ChEBI" id="CHEBI:29105"/>
    </ligand>
</feature>
<evidence type="ECO:0000256" key="8">
    <source>
        <dbReference type="HAMAP-Rule" id="MF_01024"/>
    </source>
</evidence>